<protein>
    <recommendedName>
        <fullName evidence="3">Carboxypeptidase regulatory-like domain-containing protein</fullName>
    </recommendedName>
</protein>
<sequence length="216" mass="24677">MSGVIVLNTDLTTLAILYRFAVTSVFKLNLTLTVKDEYTYFASGAPLVRGAEVRLTNPRRQYSETRYTTNETGYVIFEDIHEDRYTLFAQAEGHSSYSAVIIASPDMNEHELFLPRIAVKYTWTVTPTTVQDKYVITLDSTFETHVPMPVVTVEPAKVNTLPYELGEEDTMEFTITNHGLIRADDVRFALPLNHPYLNFNMVCTGYTWIKKDILEQ</sequence>
<organism evidence="1 2">
    <name type="scientific">Mytilus edulis</name>
    <name type="common">Blue mussel</name>
    <dbReference type="NCBI Taxonomy" id="6550"/>
    <lineage>
        <taxon>Eukaryota</taxon>
        <taxon>Metazoa</taxon>
        <taxon>Spiralia</taxon>
        <taxon>Lophotrochozoa</taxon>
        <taxon>Mollusca</taxon>
        <taxon>Bivalvia</taxon>
        <taxon>Autobranchia</taxon>
        <taxon>Pteriomorphia</taxon>
        <taxon>Mytilida</taxon>
        <taxon>Mytiloidea</taxon>
        <taxon>Mytilidae</taxon>
        <taxon>Mytilinae</taxon>
        <taxon>Mytilus</taxon>
    </lineage>
</organism>
<dbReference type="Proteomes" id="UP000683360">
    <property type="component" value="Unassembled WGS sequence"/>
</dbReference>
<accession>A0A8S3U3V3</accession>
<comment type="caution">
    <text evidence="1">The sequence shown here is derived from an EMBL/GenBank/DDBJ whole genome shotgun (WGS) entry which is preliminary data.</text>
</comment>
<dbReference type="AlphaFoldDB" id="A0A8S3U3V3"/>
<dbReference type="EMBL" id="CAJPWZ010002550">
    <property type="protein sequence ID" value="CAG2240193.1"/>
    <property type="molecule type" value="Genomic_DNA"/>
</dbReference>
<name>A0A8S3U3V3_MYTED</name>
<proteinExistence type="predicted"/>
<keyword evidence="2" id="KW-1185">Reference proteome</keyword>
<evidence type="ECO:0008006" key="3">
    <source>
        <dbReference type="Google" id="ProtNLM"/>
    </source>
</evidence>
<dbReference type="OrthoDB" id="6131821at2759"/>
<gene>
    <name evidence="1" type="ORF">MEDL_52515</name>
</gene>
<dbReference type="SUPFAM" id="SSF49478">
    <property type="entry name" value="Cna protein B-type domain"/>
    <property type="match status" value="1"/>
</dbReference>
<evidence type="ECO:0000313" key="2">
    <source>
        <dbReference type="Proteomes" id="UP000683360"/>
    </source>
</evidence>
<evidence type="ECO:0000313" key="1">
    <source>
        <dbReference type="EMBL" id="CAG2240193.1"/>
    </source>
</evidence>
<reference evidence="1" key="1">
    <citation type="submission" date="2021-03" db="EMBL/GenBank/DDBJ databases">
        <authorList>
            <person name="Bekaert M."/>
        </authorList>
    </citation>
    <scope>NUCLEOTIDE SEQUENCE</scope>
</reference>